<organism evidence="9 10">
    <name type="scientific">Ahniella affigens</name>
    <dbReference type="NCBI Taxonomy" id="2021234"/>
    <lineage>
        <taxon>Bacteria</taxon>
        <taxon>Pseudomonadati</taxon>
        <taxon>Pseudomonadota</taxon>
        <taxon>Gammaproteobacteria</taxon>
        <taxon>Lysobacterales</taxon>
        <taxon>Rhodanobacteraceae</taxon>
        <taxon>Ahniella</taxon>
    </lineage>
</organism>
<accession>A0A2P1PUG5</accession>
<dbReference type="SMART" id="SM00702">
    <property type="entry name" value="P4Hc"/>
    <property type="match status" value="1"/>
</dbReference>
<evidence type="ECO:0000313" key="10">
    <source>
        <dbReference type="Proteomes" id="UP000241074"/>
    </source>
</evidence>
<evidence type="ECO:0000256" key="1">
    <source>
        <dbReference type="ARBA" id="ARBA00001961"/>
    </source>
</evidence>
<dbReference type="AlphaFoldDB" id="A0A2P1PUG5"/>
<keyword evidence="4 7" id="KW-0223">Dioxygenase</keyword>
<dbReference type="GO" id="GO:0006974">
    <property type="term" value="P:DNA damage response"/>
    <property type="evidence" value="ECO:0007669"/>
    <property type="project" value="TreeGrafter"/>
</dbReference>
<protein>
    <submittedName>
        <fullName evidence="9">Fe2+-dependent dioxygenase</fullName>
    </submittedName>
</protein>
<dbReference type="KEGG" id="xba:C7S18_15410"/>
<evidence type="ECO:0000256" key="7">
    <source>
        <dbReference type="HAMAP-Rule" id="MF_00657"/>
    </source>
</evidence>
<dbReference type="Proteomes" id="UP000241074">
    <property type="component" value="Chromosome"/>
</dbReference>
<proteinExistence type="inferred from homology"/>
<dbReference type="Gene3D" id="2.60.120.620">
    <property type="entry name" value="q2cbj1_9rhob like domain"/>
    <property type="match status" value="1"/>
</dbReference>
<dbReference type="RefSeq" id="WP_106892408.1">
    <property type="nucleotide sequence ID" value="NZ_CP027860.1"/>
</dbReference>
<dbReference type="InterPro" id="IPR005123">
    <property type="entry name" value="Oxoglu/Fe-dep_dioxygenase_dom"/>
</dbReference>
<dbReference type="OrthoDB" id="9812472at2"/>
<reference evidence="9 10" key="2">
    <citation type="submission" date="2018-03" db="EMBL/GenBank/DDBJ databases">
        <authorList>
            <person name="Keele B.F."/>
        </authorList>
    </citation>
    <scope>NUCLEOTIDE SEQUENCE [LARGE SCALE GENOMIC DNA]</scope>
    <source>
        <strain evidence="9 10">D13</strain>
    </source>
</reference>
<dbReference type="InterPro" id="IPR006620">
    <property type="entry name" value="Pro_4_hyd_alph"/>
</dbReference>
<sequence>MILTFDNLVTPDEVRVLKTLIARAEFVDGRETAGAQLSQVKQNTQIPLDHPVMPEIMRLVMNALRRSQVFMDATHPRALAAMLVSRYQPGMQYGLHVDTPLMGDPTLIRSDLSFTLFLSEPDRYEGGELAFDTGSNEAIYKLSVGSLICYPTGQLHRVRPLQSGERVAVVGWFQSLIRDPGVRELLHDISRARSLVHAAEGNSRAFELLNKSFANLVRRYAET</sequence>
<dbReference type="InterPro" id="IPR023550">
    <property type="entry name" value="PKHD_hydroxylase"/>
</dbReference>
<keyword evidence="6 7" id="KW-0408">Iron</keyword>
<dbReference type="PROSITE" id="PS51471">
    <property type="entry name" value="FE2OG_OXY"/>
    <property type="match status" value="1"/>
</dbReference>
<dbReference type="PANTHER" id="PTHR41536">
    <property type="entry name" value="PKHD-TYPE HYDROXYLASE YBIX"/>
    <property type="match status" value="1"/>
</dbReference>
<comment type="cofactor">
    <cofactor evidence="1 7">
        <name>L-ascorbate</name>
        <dbReference type="ChEBI" id="CHEBI:38290"/>
    </cofactor>
</comment>
<dbReference type="Pfam" id="PF13640">
    <property type="entry name" value="2OG-FeII_Oxy_3"/>
    <property type="match status" value="1"/>
</dbReference>
<feature type="binding site" evidence="7">
    <location>
        <position position="98"/>
    </location>
    <ligand>
        <name>Fe cation</name>
        <dbReference type="ChEBI" id="CHEBI:24875"/>
    </ligand>
</feature>
<keyword evidence="10" id="KW-1185">Reference proteome</keyword>
<evidence type="ECO:0000256" key="3">
    <source>
        <dbReference type="ARBA" id="ARBA00022896"/>
    </source>
</evidence>
<dbReference type="PANTHER" id="PTHR41536:SF1">
    <property type="entry name" value="PKHD-TYPE HYDROXYLASE YBIX"/>
    <property type="match status" value="1"/>
</dbReference>
<dbReference type="NCBIfam" id="NF003975">
    <property type="entry name" value="PRK05467.1-4"/>
    <property type="match status" value="1"/>
</dbReference>
<evidence type="ECO:0000256" key="5">
    <source>
        <dbReference type="ARBA" id="ARBA00023002"/>
    </source>
</evidence>
<evidence type="ECO:0000256" key="6">
    <source>
        <dbReference type="ARBA" id="ARBA00023004"/>
    </source>
</evidence>
<keyword evidence="3 7" id="KW-0847">Vitamin C</keyword>
<dbReference type="EMBL" id="CP027860">
    <property type="protein sequence ID" value="AVP98487.1"/>
    <property type="molecule type" value="Genomic_DNA"/>
</dbReference>
<feature type="binding site" evidence="7">
    <location>
        <position position="166"/>
    </location>
    <ligand>
        <name>2-oxoglutarate</name>
        <dbReference type="ChEBI" id="CHEBI:16810"/>
    </ligand>
</feature>
<dbReference type="InterPro" id="IPR044862">
    <property type="entry name" value="Pro_4_hyd_alph_FE2OG_OXY"/>
</dbReference>
<reference evidence="9 10" key="1">
    <citation type="submission" date="2018-03" db="EMBL/GenBank/DDBJ databases">
        <title>Ahniella affigens gen. nov., sp. nov., a gammaproteobacterium isolated from sandy soil near a stream.</title>
        <authorList>
            <person name="Ko Y."/>
            <person name="Kim J.-H."/>
        </authorList>
    </citation>
    <scope>NUCLEOTIDE SEQUENCE [LARGE SCALE GENOMIC DNA]</scope>
    <source>
        <strain evidence="9 10">D13</strain>
    </source>
</reference>
<comment type="cofactor">
    <cofactor evidence="7">
        <name>Fe(2+)</name>
        <dbReference type="ChEBI" id="CHEBI:29033"/>
    </cofactor>
    <text evidence="7">Binds 1 Fe(2+) ion per subunit.</text>
</comment>
<evidence type="ECO:0000256" key="4">
    <source>
        <dbReference type="ARBA" id="ARBA00022964"/>
    </source>
</evidence>
<keyword evidence="5 7" id="KW-0560">Oxidoreductase</keyword>
<dbReference type="GO" id="GO:0005506">
    <property type="term" value="F:iron ion binding"/>
    <property type="evidence" value="ECO:0007669"/>
    <property type="project" value="UniProtKB-UniRule"/>
</dbReference>
<feature type="binding site" evidence="7">
    <location>
        <position position="156"/>
    </location>
    <ligand>
        <name>Fe cation</name>
        <dbReference type="ChEBI" id="CHEBI:24875"/>
    </ligand>
</feature>
<dbReference type="GO" id="GO:0031418">
    <property type="term" value="F:L-ascorbic acid binding"/>
    <property type="evidence" value="ECO:0007669"/>
    <property type="project" value="UniProtKB-KW"/>
</dbReference>
<feature type="domain" description="Fe2OG dioxygenase" evidence="8">
    <location>
        <begin position="74"/>
        <end position="175"/>
    </location>
</feature>
<keyword evidence="2 7" id="KW-0479">Metal-binding</keyword>
<feature type="binding site" evidence="7">
    <location>
        <position position="96"/>
    </location>
    <ligand>
        <name>Fe cation</name>
        <dbReference type="ChEBI" id="CHEBI:24875"/>
    </ligand>
</feature>
<evidence type="ECO:0000256" key="2">
    <source>
        <dbReference type="ARBA" id="ARBA00022723"/>
    </source>
</evidence>
<evidence type="ECO:0000259" key="8">
    <source>
        <dbReference type="PROSITE" id="PS51471"/>
    </source>
</evidence>
<dbReference type="GO" id="GO:0006879">
    <property type="term" value="P:intracellular iron ion homeostasis"/>
    <property type="evidence" value="ECO:0007669"/>
    <property type="project" value="TreeGrafter"/>
</dbReference>
<dbReference type="NCBIfam" id="NF003974">
    <property type="entry name" value="PRK05467.1-3"/>
    <property type="match status" value="1"/>
</dbReference>
<name>A0A2P1PUG5_9GAMM</name>
<gene>
    <name evidence="9" type="ORF">C7S18_15410</name>
</gene>
<evidence type="ECO:0000313" key="9">
    <source>
        <dbReference type="EMBL" id="AVP98487.1"/>
    </source>
</evidence>
<dbReference type="HAMAP" id="MF_00657">
    <property type="entry name" value="Hydroxyl_YbiX"/>
    <property type="match status" value="1"/>
</dbReference>
<dbReference type="GO" id="GO:0016706">
    <property type="term" value="F:2-oxoglutarate-dependent dioxygenase activity"/>
    <property type="evidence" value="ECO:0007669"/>
    <property type="project" value="UniProtKB-UniRule"/>
</dbReference>